<evidence type="ECO:0000313" key="2">
    <source>
        <dbReference type="EMBL" id="MFC0082369.1"/>
    </source>
</evidence>
<protein>
    <submittedName>
        <fullName evidence="2">Diguanylate cyclase domain-containing protein</fullName>
        <ecNumber evidence="2">2.7.7.65</ecNumber>
    </submittedName>
</protein>
<sequence length="371" mass="39115">MDETGGGQGTGGAPDSPPVVATLVAALRNEELGAAFAPGTEDLRAAVAQRLVAAIPAIQAYVAERTARLDAELPEELRQALQADQDASVEAGTRLLARWVATGEAADHDAYQQVAFVGRRMAAIGGGFERVLRGTLATLDAFVAVLVDACRAEGASEAVVRGLRTGALVGNAQAALQSVRLFDDRARTLAEALQREQARLADLASMDPVTGSQNRRGLYGYLERLGHGSVGDAEQRTFALFFVDLDHFKQLNDRFGHRVGDAVLRVSAERLRAIARPTDCVARFGGDELVVAMADLPPGPTVAGEVAERIVNALRSPIQVGGTQVQVTASVGVAVGQGNLDKPDALLSAADDAMYEAKRAGRNRWRLVACS</sequence>
<dbReference type="NCBIfam" id="TIGR00254">
    <property type="entry name" value="GGDEF"/>
    <property type="match status" value="1"/>
</dbReference>
<dbReference type="CDD" id="cd01949">
    <property type="entry name" value="GGDEF"/>
    <property type="match status" value="1"/>
</dbReference>
<gene>
    <name evidence="2" type="ORF">ACFFRE_09460</name>
</gene>
<dbReference type="RefSeq" id="WP_377789931.1">
    <property type="nucleotide sequence ID" value="NZ_JBHLYQ010000094.1"/>
</dbReference>
<dbReference type="GO" id="GO:0052621">
    <property type="term" value="F:diguanylate cyclase activity"/>
    <property type="evidence" value="ECO:0007669"/>
    <property type="project" value="UniProtKB-EC"/>
</dbReference>
<evidence type="ECO:0000313" key="3">
    <source>
        <dbReference type="Proteomes" id="UP001589788"/>
    </source>
</evidence>
<dbReference type="EMBL" id="JBHLYQ010000094">
    <property type="protein sequence ID" value="MFC0082369.1"/>
    <property type="molecule type" value="Genomic_DNA"/>
</dbReference>
<dbReference type="InterPro" id="IPR052163">
    <property type="entry name" value="DGC-Regulatory_Protein"/>
</dbReference>
<dbReference type="PANTHER" id="PTHR46663:SF2">
    <property type="entry name" value="GGDEF DOMAIN-CONTAINING PROTEIN"/>
    <property type="match status" value="1"/>
</dbReference>
<dbReference type="SUPFAM" id="SSF55073">
    <property type="entry name" value="Nucleotide cyclase"/>
    <property type="match status" value="1"/>
</dbReference>
<reference evidence="2 3" key="1">
    <citation type="submission" date="2024-09" db="EMBL/GenBank/DDBJ databases">
        <authorList>
            <person name="Sun Q."/>
            <person name="Mori K."/>
        </authorList>
    </citation>
    <scope>NUCLEOTIDE SEQUENCE [LARGE SCALE GENOMIC DNA]</scope>
    <source>
        <strain evidence="2 3">JCM 15389</strain>
    </source>
</reference>
<evidence type="ECO:0000259" key="1">
    <source>
        <dbReference type="PROSITE" id="PS50887"/>
    </source>
</evidence>
<dbReference type="Gene3D" id="3.30.70.270">
    <property type="match status" value="1"/>
</dbReference>
<dbReference type="InterPro" id="IPR043128">
    <property type="entry name" value="Rev_trsase/Diguanyl_cyclase"/>
</dbReference>
<dbReference type="PANTHER" id="PTHR46663">
    <property type="entry name" value="DIGUANYLATE CYCLASE DGCT-RELATED"/>
    <property type="match status" value="1"/>
</dbReference>
<comment type="caution">
    <text evidence="2">The sequence shown here is derived from an EMBL/GenBank/DDBJ whole genome shotgun (WGS) entry which is preliminary data.</text>
</comment>
<dbReference type="EC" id="2.7.7.65" evidence="2"/>
<dbReference type="Proteomes" id="UP001589788">
    <property type="component" value="Unassembled WGS sequence"/>
</dbReference>
<keyword evidence="3" id="KW-1185">Reference proteome</keyword>
<dbReference type="SMART" id="SM00267">
    <property type="entry name" value="GGDEF"/>
    <property type="match status" value="1"/>
</dbReference>
<keyword evidence="2" id="KW-0808">Transferase</keyword>
<name>A0ABV6C3V2_9ACTN</name>
<dbReference type="Pfam" id="PF00990">
    <property type="entry name" value="GGDEF"/>
    <property type="match status" value="1"/>
</dbReference>
<dbReference type="PROSITE" id="PS50887">
    <property type="entry name" value="GGDEF"/>
    <property type="match status" value="1"/>
</dbReference>
<proteinExistence type="predicted"/>
<organism evidence="2 3">
    <name type="scientific">Aciditerrimonas ferrireducens</name>
    <dbReference type="NCBI Taxonomy" id="667306"/>
    <lineage>
        <taxon>Bacteria</taxon>
        <taxon>Bacillati</taxon>
        <taxon>Actinomycetota</taxon>
        <taxon>Acidimicrobiia</taxon>
        <taxon>Acidimicrobiales</taxon>
        <taxon>Acidimicrobiaceae</taxon>
        <taxon>Aciditerrimonas</taxon>
    </lineage>
</organism>
<dbReference type="InterPro" id="IPR000160">
    <property type="entry name" value="GGDEF_dom"/>
</dbReference>
<dbReference type="InterPro" id="IPR029787">
    <property type="entry name" value="Nucleotide_cyclase"/>
</dbReference>
<feature type="domain" description="GGDEF" evidence="1">
    <location>
        <begin position="236"/>
        <end position="370"/>
    </location>
</feature>
<accession>A0ABV6C3V2</accession>
<keyword evidence="2" id="KW-0548">Nucleotidyltransferase</keyword>